<feature type="binding site" evidence="7">
    <location>
        <position position="196"/>
    </location>
    <ligand>
        <name>Zn(2+)</name>
        <dbReference type="ChEBI" id="CHEBI:29105"/>
    </ligand>
</feature>
<gene>
    <name evidence="9" type="ORF">ABNK63_12105</name>
</gene>
<accession>A0AAU7QHR9</accession>
<feature type="transmembrane region" description="Helical" evidence="8">
    <location>
        <begin position="168"/>
        <end position="188"/>
    </location>
</feature>
<dbReference type="PANTHER" id="PTHR20855">
    <property type="entry name" value="ADIPOR/PROGESTIN RECEPTOR-RELATED"/>
    <property type="match status" value="1"/>
</dbReference>
<evidence type="ECO:0000256" key="3">
    <source>
        <dbReference type="ARBA" id="ARBA00022475"/>
    </source>
</evidence>
<evidence type="ECO:0000256" key="1">
    <source>
        <dbReference type="ARBA" id="ARBA00004651"/>
    </source>
</evidence>
<keyword evidence="4 8" id="KW-0812">Transmembrane</keyword>
<dbReference type="GO" id="GO:0046872">
    <property type="term" value="F:metal ion binding"/>
    <property type="evidence" value="ECO:0007669"/>
    <property type="project" value="UniProtKB-KW"/>
</dbReference>
<protein>
    <submittedName>
        <fullName evidence="9">Hemolysin III family protein</fullName>
    </submittedName>
</protein>
<dbReference type="InterPro" id="IPR004254">
    <property type="entry name" value="AdipoR/HlyIII-related"/>
</dbReference>
<evidence type="ECO:0000256" key="8">
    <source>
        <dbReference type="SAM" id="Phobius"/>
    </source>
</evidence>
<feature type="binding site" evidence="7">
    <location>
        <position position="200"/>
    </location>
    <ligand>
        <name>Zn(2+)</name>
        <dbReference type="ChEBI" id="CHEBI:29105"/>
    </ligand>
</feature>
<dbReference type="RefSeq" id="WP_007807790.1">
    <property type="nucleotide sequence ID" value="NZ_CP157948.1"/>
</dbReference>
<dbReference type="PANTHER" id="PTHR20855:SF3">
    <property type="entry name" value="LD03007P"/>
    <property type="match status" value="1"/>
</dbReference>
<feature type="transmembrane region" description="Helical" evidence="8">
    <location>
        <begin position="197"/>
        <end position="217"/>
    </location>
</feature>
<name>A0AAU7QHR9_9GAMM</name>
<reference evidence="9" key="1">
    <citation type="submission" date="2024-06" db="EMBL/GenBank/DDBJ databases">
        <authorList>
            <person name="Sun Y."/>
        </authorList>
    </citation>
    <scope>NUCLEOTIDE SEQUENCE</scope>
    <source>
        <strain evidence="9">IGA1.0</strain>
    </source>
</reference>
<dbReference type="GO" id="GO:0140911">
    <property type="term" value="F:pore-forming activity"/>
    <property type="evidence" value="ECO:0007669"/>
    <property type="project" value="InterPro"/>
</dbReference>
<keyword evidence="7" id="KW-0862">Zinc</keyword>
<dbReference type="InterPro" id="IPR005744">
    <property type="entry name" value="Hy-lIII"/>
</dbReference>
<feature type="transmembrane region" description="Helical" evidence="8">
    <location>
        <begin position="27"/>
        <end position="45"/>
    </location>
</feature>
<evidence type="ECO:0000256" key="5">
    <source>
        <dbReference type="ARBA" id="ARBA00022989"/>
    </source>
</evidence>
<comment type="similarity">
    <text evidence="2">Belongs to the UPF0073 (Hly-III) family.</text>
</comment>
<feature type="transmembrane region" description="Helical" evidence="8">
    <location>
        <begin position="114"/>
        <end position="134"/>
    </location>
</feature>
<keyword evidence="7" id="KW-0479">Metal-binding</keyword>
<sequence length="219" mass="23605">MSPTAAPALSRDSTLGEEIANSISHGLGLLLAVAGLPILVIAALRSGSTTAVVASTVFGASAILLYLASTLYHAIPHLRIKELLQRFDYAAIYLLIAGTYTPIALGVLRGGWGWSMLGVIWGLALLGAIFKLAVGARFHRLSTALYVAMGWAALIAIRPLWLHMAPGGLAWLLAGGLAYTLGVVFFLLHERLRYSHFVWHLFVLTGTGCHYFTVLRYTF</sequence>
<evidence type="ECO:0000256" key="2">
    <source>
        <dbReference type="ARBA" id="ARBA00008488"/>
    </source>
</evidence>
<evidence type="ECO:0000256" key="4">
    <source>
        <dbReference type="ARBA" id="ARBA00022692"/>
    </source>
</evidence>
<feature type="transmembrane region" description="Helical" evidence="8">
    <location>
        <begin position="51"/>
        <end position="75"/>
    </location>
</feature>
<evidence type="ECO:0000256" key="7">
    <source>
        <dbReference type="PIRSR" id="PIRSR604254-1"/>
    </source>
</evidence>
<dbReference type="NCBIfam" id="TIGR01065">
    <property type="entry name" value="hlyIII"/>
    <property type="match status" value="1"/>
</dbReference>
<evidence type="ECO:0000256" key="6">
    <source>
        <dbReference type="ARBA" id="ARBA00023136"/>
    </source>
</evidence>
<dbReference type="Pfam" id="PF03006">
    <property type="entry name" value="HlyIII"/>
    <property type="match status" value="1"/>
</dbReference>
<keyword evidence="5 8" id="KW-1133">Transmembrane helix</keyword>
<keyword evidence="3" id="KW-1003">Cell membrane</keyword>
<feature type="binding site" evidence="7">
    <location>
        <position position="73"/>
    </location>
    <ligand>
        <name>Zn(2+)</name>
        <dbReference type="ChEBI" id="CHEBI:29105"/>
    </ligand>
</feature>
<evidence type="ECO:0000313" key="9">
    <source>
        <dbReference type="EMBL" id="XBS89135.1"/>
    </source>
</evidence>
<dbReference type="AlphaFoldDB" id="A0AAU7QHR9"/>
<dbReference type="GO" id="GO:0005886">
    <property type="term" value="C:plasma membrane"/>
    <property type="evidence" value="ECO:0007669"/>
    <property type="project" value="UniProtKB-SubCell"/>
</dbReference>
<feature type="transmembrane region" description="Helical" evidence="8">
    <location>
        <begin position="87"/>
        <end position="108"/>
    </location>
</feature>
<comment type="subcellular location">
    <subcellularLocation>
        <location evidence="1">Cell membrane</location>
        <topology evidence="1">Multi-pass membrane protein</topology>
    </subcellularLocation>
</comment>
<feature type="transmembrane region" description="Helical" evidence="8">
    <location>
        <begin position="141"/>
        <end position="162"/>
    </location>
</feature>
<dbReference type="EMBL" id="CP157948">
    <property type="protein sequence ID" value="XBS89135.1"/>
    <property type="molecule type" value="Genomic_DNA"/>
</dbReference>
<organism evidence="9">
    <name type="scientific">Rhodanobacter sp. IGA1.0</name>
    <dbReference type="NCBI Taxonomy" id="3158582"/>
    <lineage>
        <taxon>Bacteria</taxon>
        <taxon>Pseudomonadati</taxon>
        <taxon>Pseudomonadota</taxon>
        <taxon>Gammaproteobacteria</taxon>
        <taxon>Lysobacterales</taxon>
        <taxon>Rhodanobacteraceae</taxon>
        <taxon>Rhodanobacter</taxon>
    </lineage>
</organism>
<proteinExistence type="inferred from homology"/>
<keyword evidence="6 8" id="KW-0472">Membrane</keyword>